<keyword evidence="2" id="KW-0378">Hydrolase</keyword>
<reference evidence="4" key="1">
    <citation type="submission" date="2018-06" db="EMBL/GenBank/DDBJ databases">
        <authorList>
            <person name="Zhirakovskaya E."/>
        </authorList>
    </citation>
    <scope>NUCLEOTIDE SEQUENCE</scope>
</reference>
<dbReference type="NCBIfam" id="TIGR00051">
    <property type="entry name" value="YbgC/FadM family acyl-CoA thioesterase"/>
    <property type="match status" value="1"/>
</dbReference>
<protein>
    <submittedName>
        <fullName evidence="4">4-hydroxybenzoyl-CoA thioesterase family active site</fullName>
    </submittedName>
</protein>
<dbReference type="PANTHER" id="PTHR31793:SF27">
    <property type="entry name" value="NOVEL THIOESTERASE SUPERFAMILY DOMAIN AND SAPOSIN A-TYPE DOMAIN CONTAINING PROTEIN (0610012H03RIK)"/>
    <property type="match status" value="1"/>
</dbReference>
<sequence length="166" mass="17851">MPDTPASIPGSHASPSPPRRPDAAGAFRLRVRYCECDPMGVVHHAAYIPWLEEARTELLRTSGISYAQHEAAGVYLAIITLDAAYKRSARYDDLIEVRVRVVGGSRVKIHHAYEVRLVERPGLSEAEMAGLCAAGHDLLVTAKTTLACIDGDGRPRALPAGLVAGE</sequence>
<evidence type="ECO:0000313" key="4">
    <source>
        <dbReference type="EMBL" id="VAX41671.1"/>
    </source>
</evidence>
<evidence type="ECO:0000256" key="3">
    <source>
        <dbReference type="SAM" id="MobiDB-lite"/>
    </source>
</evidence>
<dbReference type="InterPro" id="IPR050563">
    <property type="entry name" value="4-hydroxybenzoyl-CoA_TE"/>
</dbReference>
<evidence type="ECO:0000256" key="2">
    <source>
        <dbReference type="ARBA" id="ARBA00022801"/>
    </source>
</evidence>
<dbReference type="AlphaFoldDB" id="A0A3B1DS05"/>
<dbReference type="PROSITE" id="PS01328">
    <property type="entry name" value="4HBCOA_THIOESTERASE"/>
    <property type="match status" value="1"/>
</dbReference>
<dbReference type="Gene3D" id="3.10.129.10">
    <property type="entry name" value="Hotdog Thioesterase"/>
    <property type="match status" value="1"/>
</dbReference>
<dbReference type="PANTHER" id="PTHR31793">
    <property type="entry name" value="4-HYDROXYBENZOYL-COA THIOESTERASE FAMILY MEMBER"/>
    <property type="match status" value="1"/>
</dbReference>
<accession>A0A3B1DS05</accession>
<dbReference type="InterPro" id="IPR006684">
    <property type="entry name" value="YbgC/YbaW"/>
</dbReference>
<dbReference type="SUPFAM" id="SSF54637">
    <property type="entry name" value="Thioesterase/thiol ester dehydrase-isomerase"/>
    <property type="match status" value="1"/>
</dbReference>
<dbReference type="PIRSF" id="PIRSF003230">
    <property type="entry name" value="YbgC"/>
    <property type="match status" value="1"/>
</dbReference>
<name>A0A3B1DS05_9ZZZZ</name>
<dbReference type="CDD" id="cd00586">
    <property type="entry name" value="4HBT"/>
    <property type="match status" value="1"/>
</dbReference>
<dbReference type="GO" id="GO:0047617">
    <property type="term" value="F:fatty acyl-CoA hydrolase activity"/>
    <property type="evidence" value="ECO:0007669"/>
    <property type="project" value="TreeGrafter"/>
</dbReference>
<evidence type="ECO:0000256" key="1">
    <source>
        <dbReference type="ARBA" id="ARBA00005953"/>
    </source>
</evidence>
<dbReference type="EMBL" id="UOGK01000575">
    <property type="protein sequence ID" value="VAX41671.1"/>
    <property type="molecule type" value="Genomic_DNA"/>
</dbReference>
<dbReference type="Pfam" id="PF13279">
    <property type="entry name" value="4HBT_2"/>
    <property type="match status" value="1"/>
</dbReference>
<dbReference type="InterPro" id="IPR008272">
    <property type="entry name" value="HB-CoA_thioesterase_AS"/>
</dbReference>
<comment type="similarity">
    <text evidence="1">Belongs to the 4-hydroxybenzoyl-CoA thioesterase family.</text>
</comment>
<organism evidence="4">
    <name type="scientific">hydrothermal vent metagenome</name>
    <dbReference type="NCBI Taxonomy" id="652676"/>
    <lineage>
        <taxon>unclassified sequences</taxon>
        <taxon>metagenomes</taxon>
        <taxon>ecological metagenomes</taxon>
    </lineage>
</organism>
<gene>
    <name evidence="4" type="ORF">MNBD_PLANCTO03-699</name>
</gene>
<feature type="region of interest" description="Disordered" evidence="3">
    <location>
        <begin position="1"/>
        <end position="21"/>
    </location>
</feature>
<dbReference type="InterPro" id="IPR029069">
    <property type="entry name" value="HotDog_dom_sf"/>
</dbReference>
<proteinExistence type="inferred from homology"/>